<protein>
    <submittedName>
        <fullName evidence="2">Protein FAM60A</fullName>
    </submittedName>
</protein>
<sequence length="536" mass="60652">MFSFHKPKIYRSISGCCICRAKSSSSRFTDSKKYESEFEKCFRIEEKRSGEICNACVLLVKRWKKLPSGTNKNWHHVVDARAGPGTKSLKSNAIINHQSNCSTTSRNNKSNENPIDNVHTNKKRRLVQSQQHSSKNMTIRSGSNKSISSSESEHSDIEEDGDDDCMVEDGMIMNVDETEDRDDEDSNDTSLLNGNRRQLLRRSSRLAATNTGNKSSIYDDQDPSYRRNENHLNEKIEKNLQLSATMIRRKNPTEIYRNRVYREHLISFIDASIWKREKICCGIIFKGPNNEVLIYPELFQPCNCRSSSSVTAKHLAKNSSHSMTVSIEDKQNHSITKDNVYSKLKSIKKTLSNVIDDDESMNYDHEEDDVDDVDDDNDEDEDDVDDDEDGFDKSMPALVKQNLESNSKEINEEANSTIKSNLLNIDETDDQSSGIISMGQCDDNSIQDSISDRLSTVSSSLLDDGNLSSSSETFDDDENQSANHHHHHHHNHNHNHNHNQNHHHSLMKRNSTSSVSKSSSANSASNARPPPSLTVV</sequence>
<reference evidence="4" key="1">
    <citation type="journal article" date="2020" name="PLoS Negl. Trop. Dis.">
        <title>High-quality nuclear genome for Sarcoptes scabiei-A critical resource for a neglected parasite.</title>
        <authorList>
            <person name="Korhonen P.K."/>
            <person name="Gasser R.B."/>
            <person name="Ma G."/>
            <person name="Wang T."/>
            <person name="Stroehlein A.J."/>
            <person name="Young N.D."/>
            <person name="Ang C.S."/>
            <person name="Fernando D.D."/>
            <person name="Lu H.C."/>
            <person name="Taylor S."/>
            <person name="Reynolds S.L."/>
            <person name="Mofiz E."/>
            <person name="Najaraj S.H."/>
            <person name="Gowda H."/>
            <person name="Madugundu A."/>
            <person name="Renuse S."/>
            <person name="Holt D."/>
            <person name="Pandey A."/>
            <person name="Papenfuss A.T."/>
            <person name="Fischer K."/>
        </authorList>
    </citation>
    <scope>NUCLEOTIDE SEQUENCE [LARGE SCALE GENOMIC DNA]</scope>
</reference>
<feature type="compositionally biased region" description="Polar residues" evidence="1">
    <location>
        <begin position="97"/>
        <end position="114"/>
    </location>
</feature>
<feature type="compositionally biased region" description="Low complexity" evidence="1">
    <location>
        <begin position="141"/>
        <end position="150"/>
    </location>
</feature>
<feature type="region of interest" description="Disordered" evidence="1">
    <location>
        <begin position="97"/>
        <end position="223"/>
    </location>
</feature>
<dbReference type="GO" id="GO:0070822">
    <property type="term" value="C:Sin3-type complex"/>
    <property type="evidence" value="ECO:0007669"/>
    <property type="project" value="TreeGrafter"/>
</dbReference>
<dbReference type="OrthoDB" id="10023333at2759"/>
<dbReference type="Pfam" id="PF15396">
    <property type="entry name" value="FAM60A"/>
    <property type="match status" value="1"/>
</dbReference>
<proteinExistence type="predicted"/>
<dbReference type="InterPro" id="IPR026065">
    <property type="entry name" value="FAM60A"/>
</dbReference>
<name>A0A834VF48_SARSC</name>
<feature type="compositionally biased region" description="Low complexity" evidence="1">
    <location>
        <begin position="510"/>
        <end position="527"/>
    </location>
</feature>
<accession>A0A834VF48</accession>
<reference evidence="3" key="3">
    <citation type="submission" date="2022-06" db="UniProtKB">
        <authorList>
            <consortium name="EnsemblMetazoa"/>
        </authorList>
    </citation>
    <scope>IDENTIFICATION</scope>
</reference>
<dbReference type="AlphaFoldDB" id="A0A834VF48"/>
<feature type="compositionally biased region" description="Basic residues" evidence="1">
    <location>
        <begin position="483"/>
        <end position="507"/>
    </location>
</feature>
<feature type="compositionally biased region" description="Polar residues" evidence="1">
    <location>
        <begin position="207"/>
        <end position="218"/>
    </location>
</feature>
<dbReference type="GO" id="GO:0030336">
    <property type="term" value="P:negative regulation of cell migration"/>
    <property type="evidence" value="ECO:0007669"/>
    <property type="project" value="TreeGrafter"/>
</dbReference>
<evidence type="ECO:0000313" key="2">
    <source>
        <dbReference type="EMBL" id="KAF7493335.1"/>
    </source>
</evidence>
<dbReference type="PANTHER" id="PTHR13422:SF12">
    <property type="entry name" value="SIN3-HDAC COMPLEX-ASSOCIATED FACTOR"/>
    <property type="match status" value="1"/>
</dbReference>
<feature type="compositionally biased region" description="Acidic residues" evidence="1">
    <location>
        <begin position="176"/>
        <end position="187"/>
    </location>
</feature>
<gene>
    <name evidence="2" type="ORF">SSS_6743</name>
</gene>
<dbReference type="Proteomes" id="UP000070412">
    <property type="component" value="Unassembled WGS sequence"/>
</dbReference>
<dbReference type="EnsemblMetazoa" id="SSS_6743s_mrna">
    <property type="protein sequence ID" value="KAF7493335.1"/>
    <property type="gene ID" value="SSS_6743"/>
</dbReference>
<feature type="compositionally biased region" description="Low complexity" evidence="1">
    <location>
        <begin position="458"/>
        <end position="471"/>
    </location>
</feature>
<feature type="region of interest" description="Disordered" evidence="1">
    <location>
        <begin position="457"/>
        <end position="536"/>
    </location>
</feature>
<keyword evidence="4" id="KW-1185">Reference proteome</keyword>
<dbReference type="PANTHER" id="PTHR13422">
    <property type="entry name" value="SIN3-HDAC COMPLEX-ASSOCIATED FACTOR"/>
    <property type="match status" value="1"/>
</dbReference>
<dbReference type="EMBL" id="WVUK01000056">
    <property type="protein sequence ID" value="KAF7493335.1"/>
    <property type="molecule type" value="Genomic_DNA"/>
</dbReference>
<organism evidence="2">
    <name type="scientific">Sarcoptes scabiei</name>
    <name type="common">Itch mite</name>
    <name type="synonym">Acarus scabiei</name>
    <dbReference type="NCBI Taxonomy" id="52283"/>
    <lineage>
        <taxon>Eukaryota</taxon>
        <taxon>Metazoa</taxon>
        <taxon>Ecdysozoa</taxon>
        <taxon>Arthropoda</taxon>
        <taxon>Chelicerata</taxon>
        <taxon>Arachnida</taxon>
        <taxon>Acari</taxon>
        <taxon>Acariformes</taxon>
        <taxon>Sarcoptiformes</taxon>
        <taxon>Astigmata</taxon>
        <taxon>Psoroptidia</taxon>
        <taxon>Sarcoptoidea</taxon>
        <taxon>Sarcoptidae</taxon>
        <taxon>Sarcoptinae</taxon>
        <taxon>Sarcoptes</taxon>
    </lineage>
</organism>
<evidence type="ECO:0000313" key="4">
    <source>
        <dbReference type="Proteomes" id="UP000070412"/>
    </source>
</evidence>
<feature type="region of interest" description="Disordered" evidence="1">
    <location>
        <begin position="358"/>
        <end position="393"/>
    </location>
</feature>
<feature type="compositionally biased region" description="Acidic residues" evidence="1">
    <location>
        <begin position="358"/>
        <end position="390"/>
    </location>
</feature>
<feature type="compositionally biased region" description="Polar residues" evidence="1">
    <location>
        <begin position="127"/>
        <end position="140"/>
    </location>
</feature>
<feature type="compositionally biased region" description="Acidic residues" evidence="1">
    <location>
        <begin position="156"/>
        <end position="167"/>
    </location>
</feature>
<reference evidence="2" key="2">
    <citation type="submission" date="2020-01" db="EMBL/GenBank/DDBJ databases">
        <authorList>
            <person name="Korhonen P.K.K."/>
            <person name="Guangxu M.G."/>
            <person name="Wang T.W."/>
            <person name="Stroehlein A.J.S."/>
            <person name="Young N.D."/>
            <person name="Ang C.-S.A."/>
            <person name="Fernando D.W.F."/>
            <person name="Lu H.L."/>
            <person name="Taylor S.T."/>
            <person name="Ehtesham M.E.M."/>
            <person name="Najaraj S.H.N."/>
            <person name="Harsha G.H.G."/>
            <person name="Madugundu A.M."/>
            <person name="Renuse S.R."/>
            <person name="Holt D.H."/>
            <person name="Pandey A.P."/>
            <person name="Papenfuss A.P."/>
            <person name="Gasser R.B.G."/>
            <person name="Fischer K.F."/>
        </authorList>
    </citation>
    <scope>NUCLEOTIDE SEQUENCE</scope>
    <source>
        <strain evidence="2">SSS_KF_BRIS2020</strain>
    </source>
</reference>
<evidence type="ECO:0000256" key="1">
    <source>
        <dbReference type="SAM" id="MobiDB-lite"/>
    </source>
</evidence>
<evidence type="ECO:0000313" key="3">
    <source>
        <dbReference type="EnsemblMetazoa" id="KAF7493335.1"/>
    </source>
</evidence>